<name>A0ABT9XG26_9BACL</name>
<keyword evidence="6" id="KW-0862">Zinc</keyword>
<organism evidence="13 14">
    <name type="scientific">Alicyclobacillus cycloheptanicus</name>
    <dbReference type="NCBI Taxonomy" id="1457"/>
    <lineage>
        <taxon>Bacteria</taxon>
        <taxon>Bacillati</taxon>
        <taxon>Bacillota</taxon>
        <taxon>Bacilli</taxon>
        <taxon>Bacillales</taxon>
        <taxon>Alicyclobacillaceae</taxon>
        <taxon>Alicyclobacillus</taxon>
    </lineage>
</organism>
<keyword evidence="7 11" id="KW-1133">Transmembrane helix</keyword>
<keyword evidence="9 11" id="KW-0472">Membrane</keyword>
<evidence type="ECO:0000313" key="14">
    <source>
        <dbReference type="Proteomes" id="UP001232973"/>
    </source>
</evidence>
<dbReference type="Gene3D" id="1.20.1510.10">
    <property type="entry name" value="Cation efflux protein transmembrane domain"/>
    <property type="match status" value="1"/>
</dbReference>
<evidence type="ECO:0000256" key="9">
    <source>
        <dbReference type="ARBA" id="ARBA00023136"/>
    </source>
</evidence>
<evidence type="ECO:0000256" key="8">
    <source>
        <dbReference type="ARBA" id="ARBA00023018"/>
    </source>
</evidence>
<reference evidence="13 14" key="1">
    <citation type="submission" date="2023-07" db="EMBL/GenBank/DDBJ databases">
        <title>Genomic Encyclopedia of Type Strains, Phase IV (KMG-IV): sequencing the most valuable type-strain genomes for metagenomic binning, comparative biology and taxonomic classification.</title>
        <authorList>
            <person name="Goeker M."/>
        </authorList>
    </citation>
    <scope>NUCLEOTIDE SEQUENCE [LARGE SCALE GENOMIC DNA]</scope>
    <source>
        <strain evidence="13 14">DSM 4006</strain>
    </source>
</reference>
<keyword evidence="8" id="KW-0770">Synapse</keyword>
<evidence type="ECO:0000256" key="7">
    <source>
        <dbReference type="ARBA" id="ARBA00022989"/>
    </source>
</evidence>
<dbReference type="InterPro" id="IPR058533">
    <property type="entry name" value="Cation_efflux_TM"/>
</dbReference>
<keyword evidence="5" id="KW-0967">Endosome</keyword>
<dbReference type="Pfam" id="PF01545">
    <property type="entry name" value="Cation_efflux"/>
    <property type="match status" value="1"/>
</dbReference>
<keyword evidence="10" id="KW-0968">Cytoplasmic vesicle</keyword>
<evidence type="ECO:0000256" key="6">
    <source>
        <dbReference type="ARBA" id="ARBA00022833"/>
    </source>
</evidence>
<feature type="transmembrane region" description="Helical" evidence="11">
    <location>
        <begin position="151"/>
        <end position="169"/>
    </location>
</feature>
<evidence type="ECO:0000256" key="5">
    <source>
        <dbReference type="ARBA" id="ARBA00022753"/>
    </source>
</evidence>
<comment type="similarity">
    <text evidence="3">Belongs to the TMEM163 family.</text>
</comment>
<feature type="domain" description="Cation efflux protein transmembrane" evidence="12">
    <location>
        <begin position="18"/>
        <end position="200"/>
    </location>
</feature>
<dbReference type="PANTHER" id="PTHR31937:SF2">
    <property type="entry name" value="TRANSMEMBRANE PROTEIN 163"/>
    <property type="match status" value="1"/>
</dbReference>
<proteinExistence type="inferred from homology"/>
<dbReference type="PANTHER" id="PTHR31937">
    <property type="entry name" value="TRANSMEMBRANE PROTEIN 163"/>
    <property type="match status" value="1"/>
</dbReference>
<feature type="transmembrane region" description="Helical" evidence="11">
    <location>
        <begin position="12"/>
        <end position="34"/>
    </location>
</feature>
<feature type="transmembrane region" description="Helical" evidence="11">
    <location>
        <begin position="40"/>
        <end position="60"/>
    </location>
</feature>
<protein>
    <submittedName>
        <fullName evidence="13">Divalent metal cation (Fe/Co/Zn/Cd) transporter</fullName>
    </submittedName>
</protein>
<evidence type="ECO:0000259" key="12">
    <source>
        <dbReference type="Pfam" id="PF01545"/>
    </source>
</evidence>
<gene>
    <name evidence="13" type="ORF">J2S03_000528</name>
</gene>
<feature type="transmembrane region" description="Helical" evidence="11">
    <location>
        <begin position="81"/>
        <end position="101"/>
    </location>
</feature>
<dbReference type="EMBL" id="JAUSTP010000002">
    <property type="protein sequence ID" value="MDQ0188716.1"/>
    <property type="molecule type" value="Genomic_DNA"/>
</dbReference>
<dbReference type="InterPro" id="IPR027469">
    <property type="entry name" value="Cation_efflux_TMD_sf"/>
</dbReference>
<evidence type="ECO:0000256" key="2">
    <source>
        <dbReference type="ARBA" id="ARBA00004644"/>
    </source>
</evidence>
<feature type="transmembrane region" description="Helical" evidence="11">
    <location>
        <begin position="113"/>
        <end position="131"/>
    </location>
</feature>
<dbReference type="RefSeq" id="WP_274455300.1">
    <property type="nucleotide sequence ID" value="NZ_CP067097.1"/>
</dbReference>
<evidence type="ECO:0000256" key="3">
    <source>
        <dbReference type="ARBA" id="ARBA00008731"/>
    </source>
</evidence>
<accession>A0ABT9XG26</accession>
<keyword evidence="14" id="KW-1185">Reference proteome</keyword>
<evidence type="ECO:0000256" key="11">
    <source>
        <dbReference type="SAM" id="Phobius"/>
    </source>
</evidence>
<comment type="caution">
    <text evidence="13">The sequence shown here is derived from an EMBL/GenBank/DDBJ whole genome shotgun (WGS) entry which is preliminary data.</text>
</comment>
<sequence length="213" mass="22703">MSVRMTEIQRAVRMECVSIAWLVMEAVVALATGIAAHSVALASFGADSVIELISAAVLLWRLTVEARGAAFHRVARAERTASWVVGLALWLLALYILAAASHELLTQHTPDRTPLGLTLALASATLMPLLANAKRSLGERIGSGALKADAACSMVCAYMAWTVVGGVTLTALLNWWWADAVAALALIYFVVHEAQEALVSARTGERAHAHRHG</sequence>
<dbReference type="InterPro" id="IPR026765">
    <property type="entry name" value="Tmem163"/>
</dbReference>
<keyword evidence="4 11" id="KW-0812">Transmembrane</keyword>
<comment type="subcellular location">
    <subcellularLocation>
        <location evidence="2">Cytoplasmic vesicle</location>
        <location evidence="2">Secretory vesicle</location>
        <location evidence="2">Synaptic vesicle membrane</location>
        <topology evidence="2">Multi-pass membrane protein</topology>
    </subcellularLocation>
    <subcellularLocation>
        <location evidence="1">Early endosome membrane</location>
    </subcellularLocation>
</comment>
<dbReference type="Proteomes" id="UP001232973">
    <property type="component" value="Unassembled WGS sequence"/>
</dbReference>
<evidence type="ECO:0000256" key="10">
    <source>
        <dbReference type="ARBA" id="ARBA00023329"/>
    </source>
</evidence>
<evidence type="ECO:0000256" key="1">
    <source>
        <dbReference type="ARBA" id="ARBA00004146"/>
    </source>
</evidence>
<evidence type="ECO:0000256" key="4">
    <source>
        <dbReference type="ARBA" id="ARBA00022692"/>
    </source>
</evidence>
<evidence type="ECO:0000313" key="13">
    <source>
        <dbReference type="EMBL" id="MDQ0188716.1"/>
    </source>
</evidence>
<dbReference type="SUPFAM" id="SSF161111">
    <property type="entry name" value="Cation efflux protein transmembrane domain-like"/>
    <property type="match status" value="1"/>
</dbReference>